<name>A0A2K8SED0_9MOLU</name>
<evidence type="ECO:0008006" key="4">
    <source>
        <dbReference type="Google" id="ProtNLM"/>
    </source>
</evidence>
<dbReference type="OrthoDB" id="9833232at2"/>
<gene>
    <name evidence="2" type="ORF">SFLOR_v1c05560</name>
</gene>
<feature type="transmembrane region" description="Helical" evidence="1">
    <location>
        <begin position="137"/>
        <end position="158"/>
    </location>
</feature>
<dbReference type="KEGG" id="sfz:SFLOR_v1c05560"/>
<evidence type="ECO:0000313" key="3">
    <source>
        <dbReference type="Proteomes" id="UP000231823"/>
    </source>
</evidence>
<dbReference type="RefSeq" id="WP_100916593.1">
    <property type="nucleotide sequence ID" value="NZ_CP025057.1"/>
</dbReference>
<sequence length="337" mass="39189">MKIEILFLKNLEKQLRFLKPKDREDFISNYRLQIYDRYKSGESTTDIINSFESPESIASNIYQELEIDIKKEKAKEYKSSGLAKMLLGLSTILPQILVFLFSIIFFTTSFVLIVGFLFSLVLFWLNFETLQAIGGTFLSLGLLPLLAILFFYIGIEIYKFEKLFFKISIELVVGREMEIYNKTDKVKSKKNKIIIIILLSVFSLFTFAGVIGTFAGPKTIGGASLSGNMINTKTDTLNYSSFMETKDNEKLNFNYSFLRDYSWYKINLIEDKELKSELKVKRDYNFKSSLNFDYEIKQDKNFNNYHLQPVNVSLNLKIFNISSIIFTITYNPDEVKF</sequence>
<accession>A0A2K8SED0</accession>
<dbReference type="Pfam" id="PF22564">
    <property type="entry name" value="HAAS"/>
    <property type="match status" value="1"/>
</dbReference>
<keyword evidence="1" id="KW-1133">Transmembrane helix</keyword>
<feature type="transmembrane region" description="Helical" evidence="1">
    <location>
        <begin position="96"/>
        <end position="125"/>
    </location>
</feature>
<keyword evidence="1" id="KW-0812">Transmembrane</keyword>
<reference evidence="2 3" key="1">
    <citation type="submission" date="2017-12" db="EMBL/GenBank/DDBJ databases">
        <title>Complete genome sequence of Spiroplasma floricola 23-6 (ATCC 29989).</title>
        <authorList>
            <person name="Tsai Y.-M."/>
            <person name="Wu P.-S."/>
            <person name="Lo W.-S."/>
            <person name="Kuo C.-H."/>
        </authorList>
    </citation>
    <scope>NUCLEOTIDE SEQUENCE [LARGE SCALE GENOMIC DNA]</scope>
    <source>
        <strain evidence="2 3">23-6</strain>
    </source>
</reference>
<keyword evidence="1" id="KW-0472">Membrane</keyword>
<evidence type="ECO:0000313" key="2">
    <source>
        <dbReference type="EMBL" id="AUB31608.1"/>
    </source>
</evidence>
<proteinExistence type="predicted"/>
<organism evidence="2 3">
    <name type="scientific">Spiroplasma floricola 23-6</name>
    <dbReference type="NCBI Taxonomy" id="1336749"/>
    <lineage>
        <taxon>Bacteria</taxon>
        <taxon>Bacillati</taxon>
        <taxon>Mycoplasmatota</taxon>
        <taxon>Mollicutes</taxon>
        <taxon>Entomoplasmatales</taxon>
        <taxon>Spiroplasmataceae</taxon>
        <taxon>Spiroplasma</taxon>
    </lineage>
</organism>
<keyword evidence="3" id="KW-1185">Reference proteome</keyword>
<dbReference type="AlphaFoldDB" id="A0A2K8SED0"/>
<dbReference type="Proteomes" id="UP000231823">
    <property type="component" value="Chromosome"/>
</dbReference>
<feature type="transmembrane region" description="Helical" evidence="1">
    <location>
        <begin position="193"/>
        <end position="215"/>
    </location>
</feature>
<protein>
    <recommendedName>
        <fullName evidence="4">DUF1700 domain-containing protein</fullName>
    </recommendedName>
</protein>
<dbReference type="EMBL" id="CP025057">
    <property type="protein sequence ID" value="AUB31608.1"/>
    <property type="molecule type" value="Genomic_DNA"/>
</dbReference>
<evidence type="ECO:0000256" key="1">
    <source>
        <dbReference type="SAM" id="Phobius"/>
    </source>
</evidence>